<dbReference type="PANTHER" id="PTHR22903:SF8">
    <property type="entry name" value="MAX-1A"/>
    <property type="match status" value="1"/>
</dbReference>
<dbReference type="InterPro" id="IPR019748">
    <property type="entry name" value="FERM_central"/>
</dbReference>
<evidence type="ECO:0000259" key="11">
    <source>
        <dbReference type="PROSITE" id="PS50808"/>
    </source>
</evidence>
<dbReference type="InterPro" id="IPR029071">
    <property type="entry name" value="Ubiquitin-like_domsf"/>
</dbReference>
<dbReference type="PROSITE" id="PS50808">
    <property type="entry name" value="ZF_BED"/>
    <property type="match status" value="1"/>
</dbReference>
<evidence type="ECO:0000256" key="8">
    <source>
        <dbReference type="SAM" id="MobiDB-lite"/>
    </source>
</evidence>
<protein>
    <recommendedName>
        <fullName evidence="15">BED-type domain-containing protein</fullName>
    </recommendedName>
</protein>
<dbReference type="CDD" id="cd02325">
    <property type="entry name" value="R3H"/>
    <property type="match status" value="1"/>
</dbReference>
<dbReference type="PROSITE" id="PS50003">
    <property type="entry name" value="PH_DOMAIN"/>
    <property type="match status" value="2"/>
</dbReference>
<feature type="compositionally biased region" description="Basic and acidic residues" evidence="8">
    <location>
        <begin position="65"/>
        <end position="74"/>
    </location>
</feature>
<dbReference type="SUPFAM" id="SSF53098">
    <property type="entry name" value="Ribonuclease H-like"/>
    <property type="match status" value="1"/>
</dbReference>
<evidence type="ECO:0000256" key="1">
    <source>
        <dbReference type="ARBA" id="ARBA00022723"/>
    </source>
</evidence>
<feature type="compositionally biased region" description="Polar residues" evidence="8">
    <location>
        <begin position="1387"/>
        <end position="1399"/>
    </location>
</feature>
<evidence type="ECO:0000256" key="3">
    <source>
        <dbReference type="ARBA" id="ARBA00022771"/>
    </source>
</evidence>
<dbReference type="InterPro" id="IPR019749">
    <property type="entry name" value="Band_41_domain"/>
</dbReference>
<dbReference type="InterPro" id="IPR039505">
    <property type="entry name" value="DRC1/2_N"/>
</dbReference>
<dbReference type="Pfam" id="PF00169">
    <property type="entry name" value="PH"/>
    <property type="match status" value="2"/>
</dbReference>
<feature type="coiled-coil region" evidence="7">
    <location>
        <begin position="880"/>
        <end position="932"/>
    </location>
</feature>
<evidence type="ECO:0000256" key="6">
    <source>
        <dbReference type="PROSITE-ProRule" id="PRU00027"/>
    </source>
</evidence>
<keyword evidence="2" id="KW-0677">Repeat</keyword>
<feature type="region of interest" description="Disordered" evidence="8">
    <location>
        <begin position="3546"/>
        <end position="3577"/>
    </location>
</feature>
<feature type="compositionally biased region" description="Low complexity" evidence="8">
    <location>
        <begin position="3546"/>
        <end position="3573"/>
    </location>
</feature>
<dbReference type="InterPro" id="IPR001849">
    <property type="entry name" value="PH_domain"/>
</dbReference>
<dbReference type="Pfam" id="PF02892">
    <property type="entry name" value="zf-BED"/>
    <property type="match status" value="1"/>
</dbReference>
<evidence type="ECO:0000259" key="12">
    <source>
        <dbReference type="PROSITE" id="PS51016"/>
    </source>
</evidence>
<feature type="compositionally biased region" description="Low complexity" evidence="8">
    <location>
        <begin position="1954"/>
        <end position="1971"/>
    </location>
</feature>
<dbReference type="InterPro" id="IPR035892">
    <property type="entry name" value="C2_domain_sf"/>
</dbReference>
<dbReference type="SUPFAM" id="SSF50729">
    <property type="entry name" value="PH domain-like"/>
    <property type="match status" value="2"/>
</dbReference>
<dbReference type="InterPro" id="IPR011993">
    <property type="entry name" value="PH-like_dom_sf"/>
</dbReference>
<sequence>MARRSLVWNLADKLSTQEARCNVCSKVIKYCGTSTNIWRHIQKCHPTAVAQLGKELTQPTDDESESPHENEKPLPAKKRNNKNSQVAKRHRTTATSNQRANGEEVLHLPNPVYEDYEIRIDDHKSYGIQEQQSTLLDQACRFSSYSQALQIPAYESICQVENQTYNPMIRFKKYKSKKKRGDDMDTKITAALVHLVVKNGLPISIVNTDAFEYFMSVVCPHYQIPCASTMINTIDQKYEALFETEKEKLTSVKNFSLNIHTWTENHSVSQVLAVTAHYIDDEAHRKYTVLGSMEMIERHSAEVIAEYIRQTLNKWSIESDQITVITTENEANIVDAVNSLVAFKEEQINAIVESIENIITWFNCLDASELREVEDLCLLQSCPSKWNSTCHKLNRFMELKTTISDILLAHSNAPHLIGEDSVAVIEDILPILELFDNMTKDCSKEAASVSRIIPITDFMSTKLNAIEATTEIGKSFLSTVLEDFNERFADLESNYILSVSTLLDPRYKRVHFKDNFKCSRAISRLINFLKTPLNTDGTNERMSLSVEDYSQFSELDSFTANKSQSTAIYKPGDINAYLKSPTVNVTMDPLQYWQINRREYPQLYENRNMGQEDGYPAVLETVENSTDEIFDLRNESSEMVMNVQIANDMRELNRQDAENKSKMARTEFLEDEARKAEARLDDINSKWDVIARYNDAIDIHNACGIQKNKYAEVFECKNKIIETLKKELSRVDEKFVNDQILQKEDISILSTRINNQLEIMKNAYRRHLNLIEEKIERERNLLLYRKHQEWINLNESYALQQRECLDATFNTVEEYERSISEMVSEHYGKYRATKKKLDMEVQTLHVELEKTKSTCLLNERKLEYNYLVLSKRHEELGKIKATQRRRINKLRDALSGFQNKKQECEKSHNCQVMRYEKCLDDLKQNVDCVNEKIIRTDDVNENTYRKIWKFNEKRVRMFLKEVHDIDKLIHEKQLRNKWEAPPKQIMTITELPSVQFALRHLPNFQLSYEENCDEIKNHLKRDHHLENLPSLKFILLNIADSIEFLISDRLEQLTEGLTEEKKSLVRFDNTLKMLKISDENELELLRNQFAPHVECLTCKKGEEDTKSTEFTATKSQYYKSLAANKRTGSGNSLNRKTRFLKLPLSARTGGKTKLYDREVKKICENPKHSWFIDQLSVIKLLTDFIRERKTRERKKLKDEPLQKVLLSRILSSKDVVLYWSQFRSNFVEEKKAFWEAMIPCVSKYQELLQQNANAEAEVQRLSLQNKPSFLRYLLRNPNQRFEFFNTKMGIQEIIKDGQEDAPTHPVFINDGASDEEDVPIAENIYSDASSDTELSDEDDTDYSISSYPSTDSLQQDLQDLEDLFIYESIVEIENIQNNCPRVEETRPTPSEPSTFTDKPSSAPLKKFKNTVPRSRQGVGKKKARRIENARLLDQMRGDDDADDCDINDFMPSDCTFRFTRVLEDSDLTNKVLNPCVDFDLDYDFSSAVKARAKKSDENTSSSKRKKLSAQAAFDNLYASEKDLFRRRNLPMGMVQYLDTCVLSFFEENPTGTYVSEPLSSFERLMLHSIAHFYELRSSSFNTDNFNCRLTKVTNAFDYFDPPHLCLSKYVEQLAVKDTNSKESEESWRIMAKRIRVKDLAPFASIEDLSDERESPLEGDKPKTTLANIEEEAKTSKVCTTSTGSTSGTTNSPAAKMNLNVTSTTPRIDISRASSSSHHDDSSPERELILGKSKDSKLEVAFGEEIATELHSSTEELSFHENEDAEKNRLKKSSSHVVSLTDMQREALRKDSGCSADIAFLSISGRTSRVSSVGSVASGGSGISNISALSHCSGASCLSAVSNLSRGSSPHRTSVETSFCGKKPVHSASVDDEYAAIVSKQTRSPSLSANTRTKNRSADQPPPKPIKQQKSQTANKGRSKAGRKRPTIENPKTQKFVSLYSDEEDKSVAAEASDTKVQTPAATQPQPKAAKTLPGLDPRTQIYIPLRGDSVEEKTAASSCQKQIKPTCQPNPFSPKRLKPFTNATLISFISKYDALKDSPDISLPRRKMYAEFQKFISQLDDDDPIAGGRGSKYQSKVERITVPVQVHRSRSLSDNMSCTAVVEDTAQLSKSDTRIPPQTSPTLPAPRQSSLRLSDSLLEQHHSDSSQPKLTGRCHSALATTASSSLSFSSSVAPSNQSSQFLQLDHRGNRPAKSMTHLSTISKHNTSNSPTINVCAPSDKAPHSARSDEYPFRRCSESAKEMRSKLPVYLSTTYSPEKFFQTRASSTVERIIIPLHSPDYDYEAAAAAALSKKSSDDNDKKDDVTKKTAQVNPSCSEKKKPPDLPPKQVVSKAIVHQVSIAETSAATAAPPEASVGPNSSDRIESIAKTTVVQCHVPSSPVSSSCVSQQHLPHNSQQCSFAKAEACSGNHLQKSSVEASHHADGSGEVSSPAIEPYSSLSSTSKKANEEETDEALSTDSDKSHPIVHEHDEENKKLVNQEESFEELPYVPTTLPIERSVGIPIIPIKERSTNDMLVHSVERPRSMSCHMTSLNLNTATAVTTTTTLERASTSEKLRITLPRTDAVSSSPKWKRRNSEKCEPTSPSPPPLPPRKATKSASWICFDESRQPENRQSPRRITTLPSSYVTDQPNRAAGLTFTSVTTINVSSSDTIDGEFTSSINQRIVFVNPNECSCECHDVGGANSSSPSGNTIPELDNVKEQHKQRISELEKQITRSQNSVSPTKLKFELNENVELIKLKRLSKKQAAQILSLQSQLELSSAELKQLQTNLLAISNDKDHVQMELSSEKCENAKLLSDISTLKENSKFLEEQINDLQKEKITLKEHNENLLKLSLQQNSFSSDSNKSNFSKQIKELQENLKIEILAKTELSTKLADAELSILRYKNELTKNSSLISDLQATNQSIKVSGARLLENAPSKRDDLSAVNNNLVVSSEETDRHDSTLKIQLYTVSQELNQCKELLRVQYGLNNKYKKEVEELQKIFQKNEKLTSENLRSFQNILRKHEEQLSKIQNLHRNDHLKSIFGELNRIFSVKKLGSYQDYINCIEKLLTEYVSLAENSITTSSRSTFVEKSTIVENLINNVDKIVQVEAKKDIVELSDDDKSVVTPSVNVAKDKPEKIAAVVFELQIKKANFDYFSDHLMKSSENNPRIFLTWNFLNDSEHQAYTPTISVKEGIFDCSCQYKGPWSEFLYQYLKEVRLMEDKLEQTSDWPSSCTDTPEPDADSAISKLASQVEEQRQLRIQDAKFVEAKAARIKEWVTNKLRDLEAQNQHLREQNLKCNQQLELLRRHMAQLSTGRLNETDNMVAVAAETATSPPCSLSLASSVNCSSQNFPEMEPVYAQVDCRSKKHASSTDEVFTHRRYLSADANTDSKLLESVNIASQLSTSPSQPPLAIDIHSLATLPSHARPRSACLAESDLTHDYAEIYTPSGEKVSSTNWECNKNANGKPPTPPLHRFPSWESRIYRVANEGLSNSAPPYSELSSHLPQSVSFTGSGYYDVSCPVYATVKGRASQIRASPFSGDSSDDSSDGEDHLHSHLVANLSHITNSSTDNTDNSVSSSSPSKSQKTGSSLSPMKCNSFGSPSKNTSFESGISDDYAIPPDALSNGGESSDWSVTVTAAATATTVLPTTAASPNHQKPSIDELCVEKCGNLAKLGGKLKTWRKRWFHLSSTGVLRYWKSQGDINRKPRGEILIDEYCAITKSEGGTTFEILTPKKTVYLAADSTTTTDEWIRALQNVQNKNATKVLFDKDHYKPTLQSWLTKVRNGHSKKCWCVLIGKMFVYFKSMNESNPTGQINMKEAKVEQVEHVSDSDSDEKENEKSEHYTIGIFPTSQPPTYLLMSSKQEMDSWLYHLTVVSGGNPHVGTQYEQLVQKLMEVDGDPNNVLWKHPLLLYTKESITTNLTTLPSEILVTEAIKLFKSCQLFTSVAVESSGIDYHIVLAQNALQLCLDNWQLQAELMCILIKQTSPHLAHKAAVPVLSKLRHRSLFACDSAGSPTVATMPPLSPSMSSTTEACKSNPPAFVFLQGWQLLALAVSLFVPKDHKILWYLKCHIARNSDNKSECGRYAAYCERALQRTIQCGNREMKPSRMEVLSILLKNPYHHSLPHSIPVHFLNGSYQVVGFDGSTYVREFLKTLTRDIGCRDSSISGFTLFSDDPIEKDLEHYIDPQAKLCDVISKWETALREKGSGKFENTRVIKLVYKNRLYFKLSAKNETDREKLLVCYQTNHQIINGRFPLTKELALELAALMAQIDFGEFSGDKGRGSGGMSSTSNSKDLVILQAVDKFYPYRYRDNLSADALRELQNAVQEKWMSLKGRSSLDCIRIYLTCTRKWPYFGASLFQAKWKQGENTNSAAPIVWLAVSEDNISLLELGSMQPIASYSYSHVLTFGGCQEDFMLVINSEDGLRSHKLLFSMSKPKILELTLIIADYMNALGQSGTLGRTNIQPDILKATPDHQLNRSDSKKYHFDF</sequence>
<feature type="region of interest" description="Disordered" evidence="8">
    <location>
        <begin position="2104"/>
        <end position="2129"/>
    </location>
</feature>
<accession>A0AAN9TSW8</accession>
<comment type="caution">
    <text evidence="13">The sequence shown here is derived from an EMBL/GenBank/DDBJ whole genome shotgun (WGS) entry which is preliminary data.</text>
</comment>
<dbReference type="GO" id="GO:0005856">
    <property type="term" value="C:cytoskeleton"/>
    <property type="evidence" value="ECO:0007669"/>
    <property type="project" value="InterPro"/>
</dbReference>
<dbReference type="SMART" id="SM00139">
    <property type="entry name" value="MyTH4"/>
    <property type="match status" value="1"/>
</dbReference>
<feature type="region of interest" description="Disordered" evidence="8">
    <location>
        <begin position="2414"/>
        <end position="2481"/>
    </location>
</feature>
<dbReference type="PANTHER" id="PTHR22903">
    <property type="entry name" value="PLEKHH PROTEIN"/>
    <property type="match status" value="1"/>
</dbReference>
<feature type="region of interest" description="Disordered" evidence="8">
    <location>
        <begin position="3514"/>
        <end position="3533"/>
    </location>
</feature>
<dbReference type="Gene3D" id="1.20.80.10">
    <property type="match status" value="1"/>
</dbReference>
<feature type="compositionally biased region" description="Basic and acidic residues" evidence="8">
    <location>
        <begin position="2293"/>
        <end position="2306"/>
    </location>
</feature>
<feature type="compositionally biased region" description="Polar residues" evidence="8">
    <location>
        <begin position="1842"/>
        <end position="1856"/>
    </location>
</feature>
<dbReference type="Gene3D" id="3.10.20.90">
    <property type="entry name" value="Phosphatidylinositol 3-kinase Catalytic Subunit, Chain A, domain 1"/>
    <property type="match status" value="1"/>
</dbReference>
<feature type="domain" description="BED-type" evidence="11">
    <location>
        <begin position="2"/>
        <end position="52"/>
    </location>
</feature>
<feature type="region of interest" description="Disordered" evidence="8">
    <location>
        <begin position="1752"/>
        <end position="1772"/>
    </location>
</feature>
<evidence type="ECO:0008006" key="15">
    <source>
        <dbReference type="Google" id="ProtNLM"/>
    </source>
</evidence>
<feature type="domain" description="MyTH4" evidence="12">
    <location>
        <begin position="3894"/>
        <end position="4097"/>
    </location>
</feature>
<dbReference type="SUPFAM" id="SSF57667">
    <property type="entry name" value="beta-beta-alpha zinc fingers"/>
    <property type="match status" value="1"/>
</dbReference>
<dbReference type="GO" id="GO:0071944">
    <property type="term" value="C:cell periphery"/>
    <property type="evidence" value="ECO:0007669"/>
    <property type="project" value="UniProtKB-ARBA"/>
</dbReference>
<feature type="region of interest" description="Disordered" evidence="8">
    <location>
        <begin position="1381"/>
        <end position="1407"/>
    </location>
</feature>
<dbReference type="Pfam" id="PF14772">
    <property type="entry name" value="NYD-SP28"/>
    <property type="match status" value="1"/>
</dbReference>
<dbReference type="SMART" id="SM00614">
    <property type="entry name" value="ZnF_BED"/>
    <property type="match status" value="1"/>
</dbReference>
<dbReference type="Gene3D" id="2.60.40.150">
    <property type="entry name" value="C2 domain"/>
    <property type="match status" value="1"/>
</dbReference>
<dbReference type="SMART" id="SM00295">
    <property type="entry name" value="B41"/>
    <property type="match status" value="1"/>
</dbReference>
<feature type="region of interest" description="Disordered" evidence="8">
    <location>
        <begin position="56"/>
        <end position="99"/>
    </location>
</feature>
<feature type="compositionally biased region" description="Basic and acidic residues" evidence="8">
    <location>
        <begin position="2220"/>
        <end position="2229"/>
    </location>
</feature>
<dbReference type="GO" id="GO:0003677">
    <property type="term" value="F:DNA binding"/>
    <property type="evidence" value="ECO:0007669"/>
    <property type="project" value="InterPro"/>
</dbReference>
<feature type="region of interest" description="Disordered" evidence="8">
    <location>
        <begin position="1647"/>
        <end position="1729"/>
    </location>
</feature>
<keyword evidence="4" id="KW-0862">Zinc</keyword>
<dbReference type="Gene3D" id="2.30.29.30">
    <property type="entry name" value="Pleckstrin-homology domain (PH domain)/Phosphotyrosine-binding domain (PTB)"/>
    <property type="match status" value="3"/>
</dbReference>
<feature type="compositionally biased region" description="Basic and acidic residues" evidence="8">
    <location>
        <begin position="1716"/>
        <end position="1729"/>
    </location>
</feature>
<dbReference type="InterPro" id="IPR036236">
    <property type="entry name" value="Znf_C2H2_sf"/>
</dbReference>
<dbReference type="InterPro" id="IPR035963">
    <property type="entry name" value="FERM_2"/>
</dbReference>
<feature type="domain" description="FERM" evidence="10">
    <location>
        <begin position="4108"/>
        <end position="4439"/>
    </location>
</feature>
<evidence type="ECO:0000259" key="10">
    <source>
        <dbReference type="PROSITE" id="PS50057"/>
    </source>
</evidence>
<dbReference type="InterPro" id="IPR000299">
    <property type="entry name" value="FERM_domain"/>
</dbReference>
<dbReference type="SUPFAM" id="SSF54236">
    <property type="entry name" value="Ubiquitin-like"/>
    <property type="match status" value="1"/>
</dbReference>
<feature type="domain" description="PH" evidence="9">
    <location>
        <begin position="3645"/>
        <end position="3740"/>
    </location>
</feature>
<dbReference type="SUPFAM" id="SSF82708">
    <property type="entry name" value="R3H domain"/>
    <property type="match status" value="1"/>
</dbReference>
<feature type="region of interest" description="Disordered" evidence="8">
    <location>
        <begin position="1878"/>
        <end position="1974"/>
    </location>
</feature>
<feature type="region of interest" description="Disordered" evidence="8">
    <location>
        <begin position="2202"/>
        <end position="2229"/>
    </location>
</feature>
<dbReference type="Pfam" id="PF00373">
    <property type="entry name" value="FERM_M"/>
    <property type="match status" value="1"/>
</dbReference>
<dbReference type="CDD" id="cd14473">
    <property type="entry name" value="FERM_B-lobe"/>
    <property type="match status" value="1"/>
</dbReference>
<feature type="compositionally biased region" description="Polar residues" evidence="8">
    <location>
        <begin position="2202"/>
        <end position="2212"/>
    </location>
</feature>
<dbReference type="SUPFAM" id="SSF47031">
    <property type="entry name" value="Second domain of FERM"/>
    <property type="match status" value="1"/>
</dbReference>
<feature type="compositionally biased region" description="Low complexity" evidence="8">
    <location>
        <begin position="1679"/>
        <end position="1689"/>
    </location>
</feature>
<reference evidence="13 14" key="1">
    <citation type="submission" date="2024-03" db="EMBL/GenBank/DDBJ databases">
        <title>Adaptation during the transition from Ophiocordyceps entomopathogen to insect associate is accompanied by gene loss and intensified selection.</title>
        <authorList>
            <person name="Ward C.M."/>
            <person name="Onetto C.A."/>
            <person name="Borneman A.R."/>
        </authorList>
    </citation>
    <scope>NUCLEOTIDE SEQUENCE [LARGE SCALE GENOMIC DNA]</scope>
    <source>
        <strain evidence="13">AWRI1</strain>
        <tissue evidence="13">Single Adult Female</tissue>
    </source>
</reference>
<feature type="coiled-coil region" evidence="7">
    <location>
        <begin position="2692"/>
        <end position="2719"/>
    </location>
</feature>
<dbReference type="FunFam" id="2.30.29.30:FF:000286">
    <property type="entry name" value="PH-protein kinase domain containing protein"/>
    <property type="match status" value="1"/>
</dbReference>
<dbReference type="EMBL" id="JBBCAQ010000003">
    <property type="protein sequence ID" value="KAK7604440.1"/>
    <property type="molecule type" value="Genomic_DNA"/>
</dbReference>
<evidence type="ECO:0000259" key="9">
    <source>
        <dbReference type="PROSITE" id="PS50003"/>
    </source>
</evidence>
<dbReference type="CDD" id="cd13282">
    <property type="entry name" value="PH1_PLEKHH1_PLEKHH2"/>
    <property type="match status" value="1"/>
</dbReference>
<evidence type="ECO:0000313" key="14">
    <source>
        <dbReference type="Proteomes" id="UP001367676"/>
    </source>
</evidence>
<dbReference type="Pfam" id="PF21989">
    <property type="entry name" value="RA_2"/>
    <property type="match status" value="1"/>
</dbReference>
<gene>
    <name evidence="13" type="ORF">V9T40_005626</name>
</gene>
<dbReference type="CDD" id="cd17094">
    <property type="entry name" value="FERM_F1_Max1_like"/>
    <property type="match status" value="1"/>
</dbReference>
<dbReference type="GO" id="GO:0009887">
    <property type="term" value="P:animal organ morphogenesis"/>
    <property type="evidence" value="ECO:0007669"/>
    <property type="project" value="UniProtKB-ARBA"/>
</dbReference>
<evidence type="ECO:0000256" key="5">
    <source>
        <dbReference type="ARBA" id="ARBA00023054"/>
    </source>
</evidence>
<dbReference type="InterPro" id="IPR038185">
    <property type="entry name" value="MyTH4_dom_sf"/>
</dbReference>
<keyword evidence="5 7" id="KW-0175">Coiled coil</keyword>
<feature type="compositionally biased region" description="Basic and acidic residues" evidence="8">
    <location>
        <begin position="2458"/>
        <end position="2478"/>
    </location>
</feature>
<dbReference type="Proteomes" id="UP001367676">
    <property type="component" value="Unassembled WGS sequence"/>
</dbReference>
<feature type="compositionally biased region" description="Basic and acidic residues" evidence="8">
    <location>
        <begin position="1752"/>
        <end position="1767"/>
    </location>
</feature>
<dbReference type="InterPro" id="IPR000857">
    <property type="entry name" value="MyTH4_dom"/>
</dbReference>
<dbReference type="PROSITE" id="PS51016">
    <property type="entry name" value="MYTH4"/>
    <property type="match status" value="1"/>
</dbReference>
<dbReference type="Gene3D" id="1.25.40.530">
    <property type="entry name" value="MyTH4 domain"/>
    <property type="match status" value="1"/>
</dbReference>
<feature type="compositionally biased region" description="Basic residues" evidence="8">
    <location>
        <begin position="75"/>
        <end position="92"/>
    </location>
</feature>
<feature type="compositionally biased region" description="Polar residues" evidence="8">
    <location>
        <begin position="2616"/>
        <end position="2626"/>
    </location>
</feature>
<dbReference type="PROSITE" id="PS50057">
    <property type="entry name" value="FERM_3"/>
    <property type="match status" value="1"/>
</dbReference>
<dbReference type="GO" id="GO:0030182">
    <property type="term" value="P:neuron differentiation"/>
    <property type="evidence" value="ECO:0007669"/>
    <property type="project" value="UniProtKB-ARBA"/>
</dbReference>
<feature type="region of interest" description="Disordered" evidence="8">
    <location>
        <begin position="1842"/>
        <end position="1863"/>
    </location>
</feature>
<feature type="coiled-coil region" evidence="7">
    <location>
        <begin position="3255"/>
        <end position="3289"/>
    </location>
</feature>
<feature type="compositionally biased region" description="Polar residues" evidence="8">
    <location>
        <begin position="2106"/>
        <end position="2122"/>
    </location>
</feature>
<keyword evidence="14" id="KW-1185">Reference proteome</keyword>
<dbReference type="InterPro" id="IPR003656">
    <property type="entry name" value="Znf_BED"/>
</dbReference>
<evidence type="ECO:0000256" key="7">
    <source>
        <dbReference type="SAM" id="Coils"/>
    </source>
</evidence>
<dbReference type="SMART" id="SM00233">
    <property type="entry name" value="PH"/>
    <property type="match status" value="2"/>
</dbReference>
<feature type="region of interest" description="Disordered" evidence="8">
    <location>
        <begin position="2291"/>
        <end position="2328"/>
    </location>
</feature>
<name>A0AAN9TSW8_9HEMI</name>
<dbReference type="InterPro" id="IPR036867">
    <property type="entry name" value="R3H_dom_sf"/>
</dbReference>
<dbReference type="GO" id="GO:0008270">
    <property type="term" value="F:zinc ion binding"/>
    <property type="evidence" value="ECO:0007669"/>
    <property type="project" value="UniProtKB-KW"/>
</dbReference>
<keyword evidence="3 6" id="KW-0863">Zinc-finger</keyword>
<feature type="compositionally biased region" description="Basic and acidic residues" evidence="8">
    <location>
        <begin position="1651"/>
        <end position="1662"/>
    </location>
</feature>
<organism evidence="13 14">
    <name type="scientific">Parthenolecanium corni</name>
    <dbReference type="NCBI Taxonomy" id="536013"/>
    <lineage>
        <taxon>Eukaryota</taxon>
        <taxon>Metazoa</taxon>
        <taxon>Ecdysozoa</taxon>
        <taxon>Arthropoda</taxon>
        <taxon>Hexapoda</taxon>
        <taxon>Insecta</taxon>
        <taxon>Pterygota</taxon>
        <taxon>Neoptera</taxon>
        <taxon>Paraneoptera</taxon>
        <taxon>Hemiptera</taxon>
        <taxon>Sternorrhyncha</taxon>
        <taxon>Coccoidea</taxon>
        <taxon>Coccidae</taxon>
        <taxon>Parthenolecanium</taxon>
    </lineage>
</organism>
<dbReference type="InterPro" id="IPR012337">
    <property type="entry name" value="RNaseH-like_sf"/>
</dbReference>
<feature type="region of interest" description="Disordered" evidence="8">
    <location>
        <begin position="2556"/>
        <end position="2626"/>
    </location>
</feature>
<evidence type="ECO:0000313" key="13">
    <source>
        <dbReference type="EMBL" id="KAK7604440.1"/>
    </source>
</evidence>
<keyword evidence="1" id="KW-0479">Metal-binding</keyword>
<feature type="region of interest" description="Disordered" evidence="8">
    <location>
        <begin position="1325"/>
        <end position="1350"/>
    </location>
</feature>
<feature type="compositionally biased region" description="Polar residues" evidence="8">
    <location>
        <begin position="1878"/>
        <end position="1891"/>
    </location>
</feature>
<feature type="coiled-coil region" evidence="7">
    <location>
        <begin position="659"/>
        <end position="686"/>
    </location>
</feature>
<feature type="domain" description="PH" evidence="9">
    <location>
        <begin position="3754"/>
        <end position="3859"/>
    </location>
</feature>
<proteinExistence type="predicted"/>
<dbReference type="SUPFAM" id="SSF49562">
    <property type="entry name" value="C2 domain (Calcium/lipid-binding domain, CaLB)"/>
    <property type="match status" value="1"/>
</dbReference>
<feature type="coiled-coil region" evidence="7">
    <location>
        <begin position="754"/>
        <end position="781"/>
    </location>
</feature>
<evidence type="ECO:0000256" key="4">
    <source>
        <dbReference type="ARBA" id="ARBA00022833"/>
    </source>
</evidence>
<dbReference type="InterPro" id="IPR014352">
    <property type="entry name" value="FERM/acyl-CoA-bd_prot_sf"/>
</dbReference>
<feature type="coiled-coil region" evidence="7">
    <location>
        <begin position="2749"/>
        <end position="2835"/>
    </location>
</feature>
<evidence type="ECO:0000256" key="2">
    <source>
        <dbReference type="ARBA" id="ARBA00022737"/>
    </source>
</evidence>
<feature type="coiled-coil region" evidence="7">
    <location>
        <begin position="2968"/>
        <end position="3013"/>
    </location>
</feature>
<dbReference type="Pfam" id="PF00784">
    <property type="entry name" value="MyTH4"/>
    <property type="match status" value="1"/>
</dbReference>